<proteinExistence type="predicted"/>
<evidence type="ECO:0000313" key="2">
    <source>
        <dbReference type="EMBL" id="QDV35190.1"/>
    </source>
</evidence>
<feature type="region of interest" description="Disordered" evidence="1">
    <location>
        <begin position="59"/>
        <end position="87"/>
    </location>
</feature>
<sequence length="87" mass="9593">MPANRMTGNGRTRLDLRAAEPEELRQVMDLGVREALSRHKEEGRAVAVWDYRRGEVQFLPPDQIGQPEGAALVERPEGPADGPESTG</sequence>
<keyword evidence="3" id="KW-1185">Reference proteome</keyword>
<dbReference type="EMBL" id="CP036426">
    <property type="protein sequence ID" value="QDV35190.1"/>
    <property type="molecule type" value="Genomic_DNA"/>
</dbReference>
<dbReference type="Proteomes" id="UP000317835">
    <property type="component" value="Chromosome"/>
</dbReference>
<evidence type="ECO:0000313" key="3">
    <source>
        <dbReference type="Proteomes" id="UP000317835"/>
    </source>
</evidence>
<dbReference type="AlphaFoldDB" id="A0A518H2Y6"/>
<organism evidence="2 3">
    <name type="scientific">Tautonia plasticadhaerens</name>
    <dbReference type="NCBI Taxonomy" id="2527974"/>
    <lineage>
        <taxon>Bacteria</taxon>
        <taxon>Pseudomonadati</taxon>
        <taxon>Planctomycetota</taxon>
        <taxon>Planctomycetia</taxon>
        <taxon>Isosphaerales</taxon>
        <taxon>Isosphaeraceae</taxon>
        <taxon>Tautonia</taxon>
    </lineage>
</organism>
<gene>
    <name evidence="2" type="ORF">ElP_30930</name>
</gene>
<evidence type="ECO:0000256" key="1">
    <source>
        <dbReference type="SAM" id="MobiDB-lite"/>
    </source>
</evidence>
<name>A0A518H2Y6_9BACT</name>
<dbReference type="KEGG" id="tpla:ElP_30930"/>
<protein>
    <submittedName>
        <fullName evidence="2">Uncharacterized protein</fullName>
    </submittedName>
</protein>
<reference evidence="2 3" key="1">
    <citation type="submission" date="2019-02" db="EMBL/GenBank/DDBJ databases">
        <title>Deep-cultivation of Planctomycetes and their phenomic and genomic characterization uncovers novel biology.</title>
        <authorList>
            <person name="Wiegand S."/>
            <person name="Jogler M."/>
            <person name="Boedeker C."/>
            <person name="Pinto D."/>
            <person name="Vollmers J."/>
            <person name="Rivas-Marin E."/>
            <person name="Kohn T."/>
            <person name="Peeters S.H."/>
            <person name="Heuer A."/>
            <person name="Rast P."/>
            <person name="Oberbeckmann S."/>
            <person name="Bunk B."/>
            <person name="Jeske O."/>
            <person name="Meyerdierks A."/>
            <person name="Storesund J.E."/>
            <person name="Kallscheuer N."/>
            <person name="Luecker S."/>
            <person name="Lage O.M."/>
            <person name="Pohl T."/>
            <person name="Merkel B.J."/>
            <person name="Hornburger P."/>
            <person name="Mueller R.-W."/>
            <person name="Bruemmer F."/>
            <person name="Labrenz M."/>
            <person name="Spormann A.M."/>
            <person name="Op den Camp H."/>
            <person name="Overmann J."/>
            <person name="Amann R."/>
            <person name="Jetten M.S.M."/>
            <person name="Mascher T."/>
            <person name="Medema M.H."/>
            <person name="Devos D.P."/>
            <person name="Kaster A.-K."/>
            <person name="Ovreas L."/>
            <person name="Rohde M."/>
            <person name="Galperin M.Y."/>
            <person name="Jogler C."/>
        </authorList>
    </citation>
    <scope>NUCLEOTIDE SEQUENCE [LARGE SCALE GENOMIC DNA]</scope>
    <source>
        <strain evidence="2 3">ElP</strain>
    </source>
</reference>
<accession>A0A518H2Y6</accession>